<dbReference type="InterPro" id="IPR001012">
    <property type="entry name" value="UBX_dom"/>
</dbReference>
<dbReference type="EMBL" id="BDQV01000046">
    <property type="protein sequence ID" value="GAY48594.1"/>
    <property type="molecule type" value="Genomic_DNA"/>
</dbReference>
<dbReference type="Pfam" id="PF00789">
    <property type="entry name" value="UBX"/>
    <property type="match status" value="1"/>
</dbReference>
<evidence type="ECO:0000256" key="3">
    <source>
        <dbReference type="SAM" id="MobiDB-lite"/>
    </source>
</evidence>
<evidence type="ECO:0000256" key="1">
    <source>
        <dbReference type="ARBA" id="ARBA00022786"/>
    </source>
</evidence>
<evidence type="ECO:0000256" key="2">
    <source>
        <dbReference type="PIRNR" id="PIRNR037991"/>
    </source>
</evidence>
<dbReference type="GO" id="GO:0043161">
    <property type="term" value="P:proteasome-mediated ubiquitin-dependent protein catabolic process"/>
    <property type="evidence" value="ECO:0007669"/>
    <property type="project" value="TreeGrafter"/>
</dbReference>
<dbReference type="Pfam" id="PF14555">
    <property type="entry name" value="UBA_4"/>
    <property type="match status" value="1"/>
</dbReference>
<dbReference type="GO" id="GO:0005634">
    <property type="term" value="C:nucleus"/>
    <property type="evidence" value="ECO:0007669"/>
    <property type="project" value="TreeGrafter"/>
</dbReference>
<dbReference type="Gene3D" id="3.40.30.10">
    <property type="entry name" value="Glutaredoxin"/>
    <property type="match status" value="1"/>
</dbReference>
<dbReference type="Proteomes" id="UP000236630">
    <property type="component" value="Unassembled WGS sequence"/>
</dbReference>
<evidence type="ECO:0000259" key="4">
    <source>
        <dbReference type="PROSITE" id="PS50033"/>
    </source>
</evidence>
<feature type="region of interest" description="Disordered" evidence="3">
    <location>
        <begin position="281"/>
        <end position="316"/>
    </location>
</feature>
<proteinExistence type="predicted"/>
<dbReference type="CDD" id="cd14273">
    <property type="entry name" value="UBA_TAP-C_like"/>
    <property type="match status" value="1"/>
</dbReference>
<dbReference type="Gene3D" id="3.10.20.90">
    <property type="entry name" value="Phosphatidylinositol 3-kinase Catalytic Subunit, Chain A, domain 1"/>
    <property type="match status" value="1"/>
</dbReference>
<evidence type="ECO:0000313" key="6">
    <source>
        <dbReference type="Proteomes" id="UP000236630"/>
    </source>
</evidence>
<dbReference type="SUPFAM" id="SSF52833">
    <property type="entry name" value="Thioredoxin-like"/>
    <property type="match status" value="1"/>
</dbReference>
<evidence type="ECO:0000313" key="5">
    <source>
        <dbReference type="EMBL" id="GAY48594.1"/>
    </source>
</evidence>
<gene>
    <name evidence="5" type="ORF">CUMW_112900</name>
</gene>
<name>A0A2H5P8B2_CITUN</name>
<dbReference type="InterPro" id="IPR050730">
    <property type="entry name" value="UBX_domain-protein"/>
</dbReference>
<dbReference type="PROSITE" id="PS50033">
    <property type="entry name" value="UBX"/>
    <property type="match status" value="1"/>
</dbReference>
<dbReference type="InterPro" id="IPR017346">
    <property type="entry name" value="UBX_7/2"/>
</dbReference>
<dbReference type="AlphaFoldDB" id="A0A2H5P8B2"/>
<feature type="region of interest" description="Disordered" evidence="3">
    <location>
        <begin position="334"/>
        <end position="365"/>
    </location>
</feature>
<sequence length="455" mass="50400">MDSVLSANDKQSMVSSFLEIAVGQTAETAVQFLQATSWKLDEAIQLFYVGNESGAIASASRSPAEEIANPGPEENSVTAGQEIGDEVRAPLPVVRDTLYDDAMFYAGSGARYPHHEPSSLIAFRNFDEEMKRPGVWESEQGAASTADSSRDNLASLYRPPFHLMFNGSFEKAKDAASVQDKWLLVNLQSTKEFSSHMLNRDTWANEAVSQTISTNFIFWQIYFKSSRNALVYDDTSEGKKVCTYYKLDSIPVVLVVDPITGQKMRSWCGMVQPESLLEDLVPFMDGGPREQHAKVSHKRPRGSSTTPQQKNKDKPDIENEELLQALAASMETIKDASGVSSSDTDVASTDKDEASATEKPAYPALPEEPKVDRSLLCRVGVRLPDGRRMQRNFLRTDPIQLLWSYCYSQLEGSEMKPFRLTHAIPGATKSLDYDSKLTFEDSGLANAMISTDLVL</sequence>
<dbReference type="SUPFAM" id="SSF54236">
    <property type="entry name" value="Ubiquitin-like"/>
    <property type="match status" value="1"/>
</dbReference>
<dbReference type="SUPFAM" id="SSF46934">
    <property type="entry name" value="UBA-like"/>
    <property type="match status" value="1"/>
</dbReference>
<comment type="caution">
    <text evidence="5">The sequence shown here is derived from an EMBL/GenBank/DDBJ whole genome shotgun (WGS) entry which is preliminary data.</text>
</comment>
<dbReference type="PANTHER" id="PTHR23322:SF6">
    <property type="entry name" value="UBX DOMAIN-CONTAINING PROTEIN 7"/>
    <property type="match status" value="1"/>
</dbReference>
<dbReference type="Pfam" id="PF13899">
    <property type="entry name" value="Thioredoxin_7"/>
    <property type="match status" value="1"/>
</dbReference>
<dbReference type="PANTHER" id="PTHR23322">
    <property type="entry name" value="FAS-ASSOCIATED PROTEIN"/>
    <property type="match status" value="1"/>
</dbReference>
<organism evidence="5 6">
    <name type="scientific">Citrus unshiu</name>
    <name type="common">Satsuma mandarin</name>
    <name type="synonym">Citrus nobilis var. unshiu</name>
    <dbReference type="NCBI Taxonomy" id="55188"/>
    <lineage>
        <taxon>Eukaryota</taxon>
        <taxon>Viridiplantae</taxon>
        <taxon>Streptophyta</taxon>
        <taxon>Embryophyta</taxon>
        <taxon>Tracheophyta</taxon>
        <taxon>Spermatophyta</taxon>
        <taxon>Magnoliopsida</taxon>
        <taxon>eudicotyledons</taxon>
        <taxon>Gunneridae</taxon>
        <taxon>Pentapetalae</taxon>
        <taxon>rosids</taxon>
        <taxon>malvids</taxon>
        <taxon>Sapindales</taxon>
        <taxon>Rutaceae</taxon>
        <taxon>Aurantioideae</taxon>
        <taxon>Citrus</taxon>
    </lineage>
</organism>
<dbReference type="CDD" id="cd02958">
    <property type="entry name" value="UAS"/>
    <property type="match status" value="1"/>
</dbReference>
<dbReference type="Gene3D" id="1.10.8.10">
    <property type="entry name" value="DNA helicase RuvA subunit, C-terminal domain"/>
    <property type="match status" value="1"/>
</dbReference>
<keyword evidence="6" id="KW-1185">Reference proteome</keyword>
<dbReference type="STRING" id="55188.A0A2H5P8B2"/>
<reference evidence="5 6" key="1">
    <citation type="journal article" date="2017" name="Front. Genet.">
        <title>Draft sequencing of the heterozygous diploid genome of Satsuma (Citrus unshiu Marc.) using a hybrid assembly approach.</title>
        <authorList>
            <person name="Shimizu T."/>
            <person name="Tanizawa Y."/>
            <person name="Mochizuki T."/>
            <person name="Nagasaki H."/>
            <person name="Yoshioka T."/>
            <person name="Toyoda A."/>
            <person name="Fujiyama A."/>
            <person name="Kaminuma E."/>
            <person name="Nakamura Y."/>
        </authorList>
    </citation>
    <scope>NUCLEOTIDE SEQUENCE [LARGE SCALE GENOMIC DNA]</scope>
    <source>
        <strain evidence="6">cv. Miyagawa wase</strain>
    </source>
</reference>
<keyword evidence="1" id="KW-0833">Ubl conjugation pathway</keyword>
<dbReference type="SMART" id="SM00594">
    <property type="entry name" value="UAS"/>
    <property type="match status" value="1"/>
</dbReference>
<dbReference type="InterPro" id="IPR009060">
    <property type="entry name" value="UBA-like_sf"/>
</dbReference>
<dbReference type="GO" id="GO:0043130">
    <property type="term" value="F:ubiquitin binding"/>
    <property type="evidence" value="ECO:0007669"/>
    <property type="project" value="TreeGrafter"/>
</dbReference>
<dbReference type="InterPro" id="IPR006577">
    <property type="entry name" value="UAS"/>
</dbReference>
<accession>A0A2H5P8B2</accession>
<dbReference type="InterPro" id="IPR036249">
    <property type="entry name" value="Thioredoxin-like_sf"/>
</dbReference>
<protein>
    <recommendedName>
        <fullName evidence="2 4">UBX domain-containing protein</fullName>
    </recommendedName>
</protein>
<dbReference type="PIRSF" id="PIRSF037991">
    <property type="entry name" value="UCP037991_UBX7/2"/>
    <property type="match status" value="1"/>
</dbReference>
<feature type="compositionally biased region" description="Low complexity" evidence="3">
    <location>
        <begin position="335"/>
        <end position="347"/>
    </location>
</feature>
<dbReference type="InterPro" id="IPR029071">
    <property type="entry name" value="Ubiquitin-like_domsf"/>
</dbReference>
<feature type="domain" description="UBX" evidence="4">
    <location>
        <begin position="372"/>
        <end position="452"/>
    </location>
</feature>
<dbReference type="CDD" id="cd01767">
    <property type="entry name" value="UBX"/>
    <property type="match status" value="1"/>
</dbReference>